<name>A0A7J0BUF6_9BACT</name>
<dbReference type="AlphaFoldDB" id="A0A7J0BUF6"/>
<dbReference type="RefSeq" id="WP_205245136.1">
    <property type="nucleotide sequence ID" value="NZ_BLVP01000008.1"/>
</dbReference>
<organism evidence="2 3">
    <name type="scientific">Desulfovibrio psychrotolerans</name>
    <dbReference type="NCBI Taxonomy" id="415242"/>
    <lineage>
        <taxon>Bacteria</taxon>
        <taxon>Pseudomonadati</taxon>
        <taxon>Thermodesulfobacteriota</taxon>
        <taxon>Desulfovibrionia</taxon>
        <taxon>Desulfovibrionales</taxon>
        <taxon>Desulfovibrionaceae</taxon>
        <taxon>Desulfovibrio</taxon>
    </lineage>
</organism>
<dbReference type="Pfam" id="PF09928">
    <property type="entry name" value="DUF2160"/>
    <property type="match status" value="1"/>
</dbReference>
<comment type="caution">
    <text evidence="2">The sequence shown here is derived from an EMBL/GenBank/DDBJ whole genome shotgun (WGS) entry which is preliminary data.</text>
</comment>
<proteinExistence type="predicted"/>
<evidence type="ECO:0000256" key="1">
    <source>
        <dbReference type="SAM" id="Phobius"/>
    </source>
</evidence>
<feature type="transmembrane region" description="Helical" evidence="1">
    <location>
        <begin position="74"/>
        <end position="91"/>
    </location>
</feature>
<keyword evidence="1" id="KW-1133">Transmembrane helix</keyword>
<protein>
    <submittedName>
        <fullName evidence="2">Membrane protein</fullName>
    </submittedName>
</protein>
<dbReference type="InterPro" id="IPR018678">
    <property type="entry name" value="DUF2160_TM"/>
</dbReference>
<dbReference type="EMBL" id="BLVP01000008">
    <property type="protein sequence ID" value="GFM37347.1"/>
    <property type="molecule type" value="Genomic_DNA"/>
</dbReference>
<dbReference type="Proteomes" id="UP000503820">
    <property type="component" value="Unassembled WGS sequence"/>
</dbReference>
<keyword evidence="1" id="KW-0812">Transmembrane</keyword>
<keyword evidence="1" id="KW-0472">Membrane</keyword>
<sequence>MNMEWMAWTPITAAFFSVIVVMLIGMTIWEIVSPNVARKGFLPIVTTRGDRLFIGLLGSAYIHLAWLGLTGFPLWMATVLAVGFIISVIRWG</sequence>
<keyword evidence="3" id="KW-1185">Reference proteome</keyword>
<evidence type="ECO:0000313" key="2">
    <source>
        <dbReference type="EMBL" id="GFM37347.1"/>
    </source>
</evidence>
<reference evidence="2 3" key="1">
    <citation type="submission" date="2020-05" db="EMBL/GenBank/DDBJ databases">
        <title>Draft genome sequence of Desulfovibrio psychrotolerans JS1T.</title>
        <authorList>
            <person name="Ueno A."/>
            <person name="Tamazawa S."/>
            <person name="Tamamura S."/>
            <person name="Murakami T."/>
            <person name="Kiyama T."/>
            <person name="Inomata H."/>
            <person name="Amano Y."/>
            <person name="Miyakawa K."/>
            <person name="Tamaki H."/>
            <person name="Naganuma T."/>
            <person name="Kaneko K."/>
        </authorList>
    </citation>
    <scope>NUCLEOTIDE SEQUENCE [LARGE SCALE GENOMIC DNA]</scope>
    <source>
        <strain evidence="2 3">JS1</strain>
    </source>
</reference>
<feature type="transmembrane region" description="Helical" evidence="1">
    <location>
        <begin position="52"/>
        <end position="68"/>
    </location>
</feature>
<feature type="transmembrane region" description="Helical" evidence="1">
    <location>
        <begin position="6"/>
        <end position="32"/>
    </location>
</feature>
<accession>A0A7J0BUF6</accession>
<evidence type="ECO:0000313" key="3">
    <source>
        <dbReference type="Proteomes" id="UP000503820"/>
    </source>
</evidence>
<gene>
    <name evidence="2" type="ORF">DSM19430T_20310</name>
</gene>